<evidence type="ECO:0000313" key="3">
    <source>
        <dbReference type="Proteomes" id="UP001596972"/>
    </source>
</evidence>
<accession>A0ABW3EIB7</accession>
<gene>
    <name evidence="2" type="ORF">ACFQ11_06635</name>
</gene>
<organism evidence="2 3">
    <name type="scientific">Actinomadura sediminis</name>
    <dbReference type="NCBI Taxonomy" id="1038904"/>
    <lineage>
        <taxon>Bacteria</taxon>
        <taxon>Bacillati</taxon>
        <taxon>Actinomycetota</taxon>
        <taxon>Actinomycetes</taxon>
        <taxon>Streptosporangiales</taxon>
        <taxon>Thermomonosporaceae</taxon>
        <taxon>Actinomadura</taxon>
    </lineage>
</organism>
<dbReference type="Proteomes" id="UP001596972">
    <property type="component" value="Unassembled WGS sequence"/>
</dbReference>
<keyword evidence="3" id="KW-1185">Reference proteome</keyword>
<comment type="caution">
    <text evidence="2">The sequence shown here is derived from an EMBL/GenBank/DDBJ whole genome shotgun (WGS) entry which is preliminary data.</text>
</comment>
<proteinExistence type="predicted"/>
<sequence length="279" mass="30018">MMANAGPDEFAEFAATILDTFQGLFEETGHLGHRTSDAHARDLLGDLLVDLMHYAERRGLDFGDILGESRGYFRVEQQPADTYTIGSTVELEGPAAEEAVLLGRPTRGTITGLFVPEHGLTEYYVHFIGDNSDRRVIGADLDPAPGFPATSTAEGVIANPLRAEEVLVEATTRIGLADISGVAPNPDDLRDHRALLRAFVSWTDMDRRSVTDLLLSRVAERLPSPGAAQQPTSTVEEPTPGRLAAQGFPVPIAERLRDSVAGAPKPGASAHPRRHGPAR</sequence>
<reference evidence="3" key="1">
    <citation type="journal article" date="2019" name="Int. J. Syst. Evol. Microbiol.">
        <title>The Global Catalogue of Microorganisms (GCM) 10K type strain sequencing project: providing services to taxonomists for standard genome sequencing and annotation.</title>
        <authorList>
            <consortium name="The Broad Institute Genomics Platform"/>
            <consortium name="The Broad Institute Genome Sequencing Center for Infectious Disease"/>
            <person name="Wu L."/>
            <person name="Ma J."/>
        </authorList>
    </citation>
    <scope>NUCLEOTIDE SEQUENCE [LARGE SCALE GENOMIC DNA]</scope>
    <source>
        <strain evidence="3">JCM 31202</strain>
    </source>
</reference>
<feature type="region of interest" description="Disordered" evidence="1">
    <location>
        <begin position="222"/>
        <end position="279"/>
    </location>
</feature>
<dbReference type="EMBL" id="JBHTJA010000008">
    <property type="protein sequence ID" value="MFD0900063.1"/>
    <property type="molecule type" value="Genomic_DNA"/>
</dbReference>
<feature type="compositionally biased region" description="Polar residues" evidence="1">
    <location>
        <begin position="227"/>
        <end position="236"/>
    </location>
</feature>
<evidence type="ECO:0000256" key="1">
    <source>
        <dbReference type="SAM" id="MobiDB-lite"/>
    </source>
</evidence>
<evidence type="ECO:0000313" key="2">
    <source>
        <dbReference type="EMBL" id="MFD0900063.1"/>
    </source>
</evidence>
<name>A0ABW3EIB7_9ACTN</name>
<dbReference type="RefSeq" id="WP_378296988.1">
    <property type="nucleotide sequence ID" value="NZ_JBHTJA010000008.1"/>
</dbReference>
<protein>
    <submittedName>
        <fullName evidence="2">Uncharacterized protein</fullName>
    </submittedName>
</protein>